<dbReference type="AlphaFoldDB" id="A0AAV2ZFX1"/>
<reference evidence="1" key="1">
    <citation type="submission" date="2022-11" db="EMBL/GenBank/DDBJ databases">
        <authorList>
            <person name="Morgan W.R."/>
            <person name="Tartar A."/>
        </authorList>
    </citation>
    <scope>NUCLEOTIDE SEQUENCE</scope>
    <source>
        <strain evidence="1">ARSEF 373</strain>
    </source>
</reference>
<evidence type="ECO:0000313" key="1">
    <source>
        <dbReference type="EMBL" id="DBA04971.1"/>
    </source>
</evidence>
<evidence type="ECO:0000313" key="2">
    <source>
        <dbReference type="Proteomes" id="UP001146120"/>
    </source>
</evidence>
<name>A0AAV2ZFX1_9STRA</name>
<protein>
    <submittedName>
        <fullName evidence="1">Uncharacterized protein</fullName>
    </submittedName>
</protein>
<comment type="caution">
    <text evidence="1">The sequence shown here is derived from an EMBL/GenBank/DDBJ whole genome shotgun (WGS) entry which is preliminary data.</text>
</comment>
<accession>A0AAV2ZFX1</accession>
<proteinExistence type="predicted"/>
<dbReference type="Proteomes" id="UP001146120">
    <property type="component" value="Unassembled WGS sequence"/>
</dbReference>
<organism evidence="1 2">
    <name type="scientific">Lagenidium giganteum</name>
    <dbReference type="NCBI Taxonomy" id="4803"/>
    <lineage>
        <taxon>Eukaryota</taxon>
        <taxon>Sar</taxon>
        <taxon>Stramenopiles</taxon>
        <taxon>Oomycota</taxon>
        <taxon>Peronosporomycetes</taxon>
        <taxon>Pythiales</taxon>
        <taxon>Pythiaceae</taxon>
    </lineage>
</organism>
<keyword evidence="2" id="KW-1185">Reference proteome</keyword>
<gene>
    <name evidence="1" type="ORF">N0F65_006973</name>
</gene>
<dbReference type="EMBL" id="DAKRPA010000004">
    <property type="protein sequence ID" value="DBA04971.1"/>
    <property type="molecule type" value="Genomic_DNA"/>
</dbReference>
<sequence length="164" mass="18732">MVVGTSPLAMALQRKHNACILLLQEAGASRSTVPIAVLREAWEASWIWPQTQRQLAPTWSIMWSPARDHRFPREQRTKRRLIQYANALAHRQQQQRVQDDDVDVCLCPRGQGGSLLERLPGLLTTPVQWLTTSAAVIDNNSAVRWKYLPPPVLLHVLEYALFNY</sequence>
<reference evidence="1" key="2">
    <citation type="journal article" date="2023" name="Microbiol Resour">
        <title>Decontamination and Annotation of the Draft Genome Sequence of the Oomycete Lagenidium giganteum ARSEF 373.</title>
        <authorList>
            <person name="Morgan W.R."/>
            <person name="Tartar A."/>
        </authorList>
    </citation>
    <scope>NUCLEOTIDE SEQUENCE</scope>
    <source>
        <strain evidence="1">ARSEF 373</strain>
    </source>
</reference>